<evidence type="ECO:0000313" key="2">
    <source>
        <dbReference type="Proteomes" id="UP000436088"/>
    </source>
</evidence>
<comment type="caution">
    <text evidence="1">The sequence shown here is derived from an EMBL/GenBank/DDBJ whole genome shotgun (WGS) entry which is preliminary data.</text>
</comment>
<proteinExistence type="predicted"/>
<keyword evidence="2" id="KW-1185">Reference proteome</keyword>
<accession>A0A6A2ZU75</accession>
<protein>
    <submittedName>
        <fullName evidence="1">Uncharacterized protein</fullName>
    </submittedName>
</protein>
<reference evidence="1" key="1">
    <citation type="submission" date="2019-09" db="EMBL/GenBank/DDBJ databases">
        <title>Draft genome information of white flower Hibiscus syriacus.</title>
        <authorList>
            <person name="Kim Y.-M."/>
        </authorList>
    </citation>
    <scope>NUCLEOTIDE SEQUENCE [LARGE SCALE GENOMIC DNA]</scope>
    <source>
        <strain evidence="1">YM2019G1</strain>
    </source>
</reference>
<organism evidence="1 2">
    <name type="scientific">Hibiscus syriacus</name>
    <name type="common">Rose of Sharon</name>
    <dbReference type="NCBI Taxonomy" id="106335"/>
    <lineage>
        <taxon>Eukaryota</taxon>
        <taxon>Viridiplantae</taxon>
        <taxon>Streptophyta</taxon>
        <taxon>Embryophyta</taxon>
        <taxon>Tracheophyta</taxon>
        <taxon>Spermatophyta</taxon>
        <taxon>Magnoliopsida</taxon>
        <taxon>eudicotyledons</taxon>
        <taxon>Gunneridae</taxon>
        <taxon>Pentapetalae</taxon>
        <taxon>rosids</taxon>
        <taxon>malvids</taxon>
        <taxon>Malvales</taxon>
        <taxon>Malvaceae</taxon>
        <taxon>Malvoideae</taxon>
        <taxon>Hibiscus</taxon>
    </lineage>
</organism>
<dbReference type="AlphaFoldDB" id="A0A6A2ZU75"/>
<evidence type="ECO:0000313" key="1">
    <source>
        <dbReference type="EMBL" id="KAE8695096.1"/>
    </source>
</evidence>
<name>A0A6A2ZU75_HIBSY</name>
<dbReference type="Proteomes" id="UP000436088">
    <property type="component" value="Unassembled WGS sequence"/>
</dbReference>
<gene>
    <name evidence="1" type="ORF">F3Y22_tig00110744pilonHSYRG00122</name>
</gene>
<sequence>MVMASDQSKRGSLVSHQTMVVTHHRVVAWRGSWIFWSVLLKRWQQLPEAAGWWQQGKRRPGPRVMIP</sequence>
<dbReference type="EMBL" id="VEPZ02001095">
    <property type="protein sequence ID" value="KAE8695096.1"/>
    <property type="molecule type" value="Genomic_DNA"/>
</dbReference>